<keyword evidence="1" id="KW-0175">Coiled coil</keyword>
<accession>A0A2P8F2U6</accession>
<proteinExistence type="predicted"/>
<dbReference type="InterPro" id="IPR027417">
    <property type="entry name" value="P-loop_NTPase"/>
</dbReference>
<reference evidence="3 4" key="1">
    <citation type="submission" date="2018-03" db="EMBL/GenBank/DDBJ databases">
        <title>Genomic Encyclopedia of Archaeal and Bacterial Type Strains, Phase II (KMG-II): from individual species to whole genera.</title>
        <authorList>
            <person name="Goeker M."/>
        </authorList>
    </citation>
    <scope>NUCLEOTIDE SEQUENCE [LARGE SCALE GENOMIC DNA]</scope>
    <source>
        <strain evidence="3 4">DSM 100673</strain>
    </source>
</reference>
<keyword evidence="3" id="KW-0540">Nuclease</keyword>
<evidence type="ECO:0000259" key="2">
    <source>
        <dbReference type="Pfam" id="PF13476"/>
    </source>
</evidence>
<feature type="coiled-coil region" evidence="1">
    <location>
        <begin position="571"/>
        <end position="707"/>
    </location>
</feature>
<dbReference type="GO" id="GO:0004527">
    <property type="term" value="F:exonuclease activity"/>
    <property type="evidence" value="ECO:0007669"/>
    <property type="project" value="UniProtKB-KW"/>
</dbReference>
<feature type="coiled-coil region" evidence="1">
    <location>
        <begin position="306"/>
        <end position="350"/>
    </location>
</feature>
<dbReference type="InterPro" id="IPR038729">
    <property type="entry name" value="Rad50/SbcC_AAA"/>
</dbReference>
<protein>
    <submittedName>
        <fullName evidence="3">DNA repair exonuclease SbcCD ATPase subunit</fullName>
    </submittedName>
</protein>
<dbReference type="Gene3D" id="3.40.50.300">
    <property type="entry name" value="P-loop containing nucleotide triphosphate hydrolases"/>
    <property type="match status" value="2"/>
</dbReference>
<evidence type="ECO:0000256" key="1">
    <source>
        <dbReference type="SAM" id="Coils"/>
    </source>
</evidence>
<dbReference type="Proteomes" id="UP000240418">
    <property type="component" value="Unassembled WGS sequence"/>
</dbReference>
<keyword evidence="3" id="KW-0378">Hydrolase</keyword>
<keyword evidence="4" id="KW-1185">Reference proteome</keyword>
<dbReference type="AlphaFoldDB" id="A0A2P8F2U6"/>
<dbReference type="GO" id="GO:0006302">
    <property type="term" value="P:double-strand break repair"/>
    <property type="evidence" value="ECO:0007669"/>
    <property type="project" value="InterPro"/>
</dbReference>
<dbReference type="PANTHER" id="PTHR41259:SF1">
    <property type="entry name" value="DOUBLE-STRAND BREAK REPAIR RAD50 ATPASE, PUTATIVE-RELATED"/>
    <property type="match status" value="1"/>
</dbReference>
<dbReference type="PANTHER" id="PTHR41259">
    <property type="entry name" value="DOUBLE-STRAND BREAK REPAIR RAD50 ATPASE, PUTATIVE-RELATED"/>
    <property type="match status" value="1"/>
</dbReference>
<evidence type="ECO:0000313" key="4">
    <source>
        <dbReference type="Proteomes" id="UP000240418"/>
    </source>
</evidence>
<keyword evidence="3" id="KW-0269">Exonuclease</keyword>
<organism evidence="3 4">
    <name type="scientific">Shimia abyssi</name>
    <dbReference type="NCBI Taxonomy" id="1662395"/>
    <lineage>
        <taxon>Bacteria</taxon>
        <taxon>Pseudomonadati</taxon>
        <taxon>Pseudomonadota</taxon>
        <taxon>Alphaproteobacteria</taxon>
        <taxon>Rhodobacterales</taxon>
        <taxon>Roseobacteraceae</taxon>
    </lineage>
</organism>
<dbReference type="SUPFAM" id="SSF52540">
    <property type="entry name" value="P-loop containing nucleoside triphosphate hydrolases"/>
    <property type="match status" value="1"/>
</dbReference>
<feature type="coiled-coil region" evidence="1">
    <location>
        <begin position="200"/>
        <end position="227"/>
    </location>
</feature>
<name>A0A2P8F2U6_9RHOB</name>
<dbReference type="RefSeq" id="WP_106610423.1">
    <property type="nucleotide sequence ID" value="NZ_PYGJ01000023.1"/>
</dbReference>
<dbReference type="GO" id="GO:0016887">
    <property type="term" value="F:ATP hydrolysis activity"/>
    <property type="evidence" value="ECO:0007669"/>
    <property type="project" value="InterPro"/>
</dbReference>
<sequence>MKITAITLQNVRRFIEPVRIGGFGAGLNVLAAPNEHGKSTFFDAIHAVFFVSHRSNDKTVKALTPRVGGDPEVSVEFEAEGAGWRLEKRWSGSASRKDAKLWRDGVLVAQKSEAEEQLSGLLKPPSDGGPAGLLWVRQGVVELESGGEEQMARRDIMTSVAGEVEAMTGGRRMETALAKCAAFLGLHLTKTGKSAQGGALKACEGEVDELILRRDTLKDDVRRLQGDLDRRRQVRRELEDLEAPEAFDVRAEALEKAVAGLRAAEEYDQKVQSGEDKLGLLLARADKADSKKVALQRALAEKALAVKEATEAAENAAQGRAKHEEAQAQLDAAQTDHDKATREADAAAEVLRLSHRVERAASTESRRKDLTGRIVKAEGLTKTIKALQNDLLQGVSAHTLRQLERLATDLAVATRSRDSAASAFSVTYSGAGKVRQDGTPVTEGVRHAVTGAVSLELDGIGQLEISPPEGVDDGSVAQAGAALTKALGAADVATLAAAQASYETRKVAEAKLQEARADLKAFAPEGVEVLREELAGLPEPVEITGTVTDVATAEAAEAEARQARDAAAVALEGARTTVQTLRETMSRAEALAETAKERTTRADQPLIGYGDAEASLQALQSDVDAATVEIATAKTELEALRGVAPDLATARAADTRARSVIEAAEKQINQLREERAALGSRIAVISSAALEEELALVGERLEDAQSRLARIRFDIAVYQRLQAALRAAQDSARENYVAAVHKELVPLLRMIWPDAEPEIDADTGLITAITRRGQQEDFEGLSGGTQEQISLLVRLAFARILAQDGRPAPVVLDDAIVYTDDDRIEQMFNALTRQSEDLQIIVFSCRQRAFRRLGGTTLSISRIEKVA</sequence>
<comment type="caution">
    <text evidence="3">The sequence shown here is derived from an EMBL/GenBank/DDBJ whole genome shotgun (WGS) entry which is preliminary data.</text>
</comment>
<dbReference type="Pfam" id="PF13476">
    <property type="entry name" value="AAA_23"/>
    <property type="match status" value="1"/>
</dbReference>
<evidence type="ECO:0000313" key="3">
    <source>
        <dbReference type="EMBL" id="PSL16047.1"/>
    </source>
</evidence>
<feature type="domain" description="Rad50/SbcC-type AAA" evidence="2">
    <location>
        <begin position="6"/>
        <end position="82"/>
    </location>
</feature>
<dbReference type="EMBL" id="PYGJ01000023">
    <property type="protein sequence ID" value="PSL16047.1"/>
    <property type="molecule type" value="Genomic_DNA"/>
</dbReference>
<gene>
    <name evidence="3" type="ORF">CLV88_12314</name>
</gene>
<dbReference type="OrthoDB" id="7069379at2"/>